<dbReference type="HOGENOM" id="CLU_1003374_0_0_11"/>
<feature type="transmembrane region" description="Helical" evidence="1">
    <location>
        <begin position="235"/>
        <end position="260"/>
    </location>
</feature>
<dbReference type="AlphaFoldDB" id="I0H8J7"/>
<feature type="transmembrane region" description="Helical" evidence="1">
    <location>
        <begin position="195"/>
        <end position="223"/>
    </location>
</feature>
<feature type="transmembrane region" description="Helical" evidence="1">
    <location>
        <begin position="162"/>
        <end position="183"/>
    </location>
</feature>
<accession>I0H8J7</accession>
<evidence type="ECO:0000313" key="2">
    <source>
        <dbReference type="EMBL" id="BAL89334.1"/>
    </source>
</evidence>
<evidence type="ECO:0000256" key="1">
    <source>
        <dbReference type="SAM" id="Phobius"/>
    </source>
</evidence>
<keyword evidence="1" id="KW-0812">Transmembrane</keyword>
<organism evidence="2 3">
    <name type="scientific">Actinoplanes missouriensis (strain ATCC 14538 / DSM 43046 / CBS 188.64 / JCM 3121 / NBRC 102363 / NCIMB 12654 / NRRL B-3342 / UNCC 431)</name>
    <dbReference type="NCBI Taxonomy" id="512565"/>
    <lineage>
        <taxon>Bacteria</taxon>
        <taxon>Bacillati</taxon>
        <taxon>Actinomycetota</taxon>
        <taxon>Actinomycetes</taxon>
        <taxon>Micromonosporales</taxon>
        <taxon>Micromonosporaceae</taxon>
        <taxon>Actinoplanes</taxon>
    </lineage>
</organism>
<dbReference type="EMBL" id="AP012319">
    <property type="protein sequence ID" value="BAL89334.1"/>
    <property type="molecule type" value="Genomic_DNA"/>
</dbReference>
<reference evidence="2 3" key="1">
    <citation type="submission" date="2012-02" db="EMBL/GenBank/DDBJ databases">
        <title>Complete genome sequence of Actinoplanes missouriensis 431 (= NBRC 102363).</title>
        <authorList>
            <person name="Ohnishi Y."/>
            <person name="Ishikawa J."/>
            <person name="Sekine M."/>
            <person name="Hosoyama A."/>
            <person name="Harada T."/>
            <person name="Narita H."/>
            <person name="Hata T."/>
            <person name="Konno Y."/>
            <person name="Tutikane K."/>
            <person name="Fujita N."/>
            <person name="Horinouchi S."/>
            <person name="Hayakawa M."/>
        </authorList>
    </citation>
    <scope>NUCLEOTIDE SEQUENCE [LARGE SCALE GENOMIC DNA]</scope>
    <source>
        <strain evidence="3">ATCC 14538 / DSM 43046 / CBS 188.64 / JCM 3121 / NBRC 102363 / NCIMB 12654 / NRRL B-3342 / UNCC 431</strain>
    </source>
</reference>
<keyword evidence="1" id="KW-1133">Transmembrane helix</keyword>
<gene>
    <name evidence="2" type="ordered locus">AMIS_41140</name>
</gene>
<proteinExistence type="predicted"/>
<keyword evidence="3" id="KW-1185">Reference proteome</keyword>
<evidence type="ECO:0000313" key="3">
    <source>
        <dbReference type="Proteomes" id="UP000007882"/>
    </source>
</evidence>
<sequence>MSMSDHLMKALCGTALALIAGAWFGAVAGALSWHLNAPALPDRAWGQQFASEIFPEAQQVRVDLIPEVAQYEEAGTQEERLGFFLFGGDDYYPGQLIVTARVNAPREVIAGVGPLLQRAGWTVGSHTPGEDVTAASDDLTLWVTDVQPDGVEVSVYRQTPAAVRWATGTAWLTGVLLGALLGARRGRKARARSRATSFFALGAALSLPAAIITSATLVAHVFTADDTYPLIPWEAYMYAILRPLAILGFAALCVAAVLIVKERGKARTAPAEPMVTN</sequence>
<name>I0H8J7_ACTM4</name>
<dbReference type="Proteomes" id="UP000007882">
    <property type="component" value="Chromosome"/>
</dbReference>
<dbReference type="KEGG" id="ams:AMIS_41140"/>
<dbReference type="PATRIC" id="fig|512565.3.peg.4096"/>
<protein>
    <submittedName>
        <fullName evidence="2">Uncharacterized protein</fullName>
    </submittedName>
</protein>
<keyword evidence="1" id="KW-0472">Membrane</keyword>